<dbReference type="InterPro" id="IPR036779">
    <property type="entry name" value="LysM_dom_sf"/>
</dbReference>
<dbReference type="PROSITE" id="PS51782">
    <property type="entry name" value="LYSM"/>
    <property type="match status" value="1"/>
</dbReference>
<dbReference type="Pfam" id="PF01476">
    <property type="entry name" value="LysM"/>
    <property type="match status" value="1"/>
</dbReference>
<dbReference type="CDD" id="cd00118">
    <property type="entry name" value="LysM"/>
    <property type="match status" value="1"/>
</dbReference>
<sequence>MARKQGNPPTIHTVEAGDILFDIAQVYYGDGNKWSKIAAANGNIKPESLQVGQKLQIPA</sequence>
<comment type="caution">
    <text evidence="2">The sequence shown here is derived from an EMBL/GenBank/DDBJ whole genome shotgun (WGS) entry which is preliminary data.</text>
</comment>
<evidence type="ECO:0000259" key="1">
    <source>
        <dbReference type="PROSITE" id="PS51782"/>
    </source>
</evidence>
<gene>
    <name evidence="2" type="ORF">MiSe_21890</name>
</gene>
<accession>A0AAV3X9W9</accession>
<keyword evidence="3" id="KW-1185">Reference proteome</keyword>
<proteinExistence type="predicted"/>
<dbReference type="SMART" id="SM00257">
    <property type="entry name" value="LysM"/>
    <property type="match status" value="1"/>
</dbReference>
<protein>
    <recommendedName>
        <fullName evidence="1">LysM domain-containing protein</fullName>
    </recommendedName>
</protein>
<feature type="domain" description="LysM" evidence="1">
    <location>
        <begin position="10"/>
        <end position="57"/>
    </location>
</feature>
<dbReference type="Gene3D" id="3.10.350.10">
    <property type="entry name" value="LysM domain"/>
    <property type="match status" value="1"/>
</dbReference>
<dbReference type="Proteomes" id="UP001050975">
    <property type="component" value="Unassembled WGS sequence"/>
</dbReference>
<evidence type="ECO:0000313" key="2">
    <source>
        <dbReference type="EMBL" id="GET37436.1"/>
    </source>
</evidence>
<dbReference type="RefSeq" id="WP_226578896.1">
    <property type="nucleotide sequence ID" value="NZ_BLAY01000028.1"/>
</dbReference>
<reference evidence="2" key="1">
    <citation type="submission" date="2019-10" db="EMBL/GenBank/DDBJ databases">
        <title>Draft genome sequece of Microseira wollei NIES-4236.</title>
        <authorList>
            <person name="Yamaguchi H."/>
            <person name="Suzuki S."/>
            <person name="Kawachi M."/>
        </authorList>
    </citation>
    <scope>NUCLEOTIDE SEQUENCE</scope>
    <source>
        <strain evidence="2">NIES-4236</strain>
    </source>
</reference>
<dbReference type="AlphaFoldDB" id="A0AAV3X9W9"/>
<name>A0AAV3X9W9_9CYAN</name>
<dbReference type="InterPro" id="IPR018392">
    <property type="entry name" value="LysM"/>
</dbReference>
<organism evidence="2 3">
    <name type="scientific">Microseira wollei NIES-4236</name>
    <dbReference type="NCBI Taxonomy" id="2530354"/>
    <lineage>
        <taxon>Bacteria</taxon>
        <taxon>Bacillati</taxon>
        <taxon>Cyanobacteriota</taxon>
        <taxon>Cyanophyceae</taxon>
        <taxon>Oscillatoriophycideae</taxon>
        <taxon>Aerosakkonematales</taxon>
        <taxon>Aerosakkonemataceae</taxon>
        <taxon>Microseira</taxon>
    </lineage>
</organism>
<dbReference type="SUPFAM" id="SSF54106">
    <property type="entry name" value="LysM domain"/>
    <property type="match status" value="1"/>
</dbReference>
<evidence type="ECO:0000313" key="3">
    <source>
        <dbReference type="Proteomes" id="UP001050975"/>
    </source>
</evidence>
<dbReference type="EMBL" id="BLAY01000028">
    <property type="protein sequence ID" value="GET37436.1"/>
    <property type="molecule type" value="Genomic_DNA"/>
</dbReference>